<name>A0AAN6QAR2_9PEZI</name>
<comment type="caution">
    <text evidence="1">The sequence shown here is derived from an EMBL/GenBank/DDBJ whole genome shotgun (WGS) entry which is preliminary data.</text>
</comment>
<proteinExistence type="predicted"/>
<protein>
    <submittedName>
        <fullName evidence="1">Uncharacterized protein</fullName>
    </submittedName>
</protein>
<gene>
    <name evidence="1" type="ORF">N658DRAFT_503134</name>
</gene>
<reference evidence="1" key="1">
    <citation type="journal article" date="2023" name="Mol. Phylogenet. Evol.">
        <title>Genome-scale phylogeny and comparative genomics of the fungal order Sordariales.</title>
        <authorList>
            <person name="Hensen N."/>
            <person name="Bonometti L."/>
            <person name="Westerberg I."/>
            <person name="Brannstrom I.O."/>
            <person name="Guillou S."/>
            <person name="Cros-Aarteil S."/>
            <person name="Calhoun S."/>
            <person name="Haridas S."/>
            <person name="Kuo A."/>
            <person name="Mondo S."/>
            <person name="Pangilinan J."/>
            <person name="Riley R."/>
            <person name="LaButti K."/>
            <person name="Andreopoulos B."/>
            <person name="Lipzen A."/>
            <person name="Chen C."/>
            <person name="Yan M."/>
            <person name="Daum C."/>
            <person name="Ng V."/>
            <person name="Clum A."/>
            <person name="Steindorff A."/>
            <person name="Ohm R.A."/>
            <person name="Martin F."/>
            <person name="Silar P."/>
            <person name="Natvig D.O."/>
            <person name="Lalanne C."/>
            <person name="Gautier V."/>
            <person name="Ament-Velasquez S.L."/>
            <person name="Kruys A."/>
            <person name="Hutchinson M.I."/>
            <person name="Powell A.J."/>
            <person name="Barry K."/>
            <person name="Miller A.N."/>
            <person name="Grigoriev I.V."/>
            <person name="Debuchy R."/>
            <person name="Gladieux P."/>
            <person name="Hiltunen Thoren M."/>
            <person name="Johannesson H."/>
        </authorList>
    </citation>
    <scope>NUCLEOTIDE SEQUENCE</scope>
    <source>
        <strain evidence="1">CBS 757.83</strain>
    </source>
</reference>
<sequence>MDPFDIPIEPTRPPHVEVDPSLRTITRGEDQRIADIDAPVPEVRATTEEHLDSFELNAVTHVVIHVTISRQTQIFKYIGYQYNWDLPAPFWVFLGRIVAKAGITLT</sequence>
<dbReference type="Proteomes" id="UP001305647">
    <property type="component" value="Unassembled WGS sequence"/>
</dbReference>
<evidence type="ECO:0000313" key="2">
    <source>
        <dbReference type="Proteomes" id="UP001305647"/>
    </source>
</evidence>
<organism evidence="1 2">
    <name type="scientific">Parathielavia hyrcaniae</name>
    <dbReference type="NCBI Taxonomy" id="113614"/>
    <lineage>
        <taxon>Eukaryota</taxon>
        <taxon>Fungi</taxon>
        <taxon>Dikarya</taxon>
        <taxon>Ascomycota</taxon>
        <taxon>Pezizomycotina</taxon>
        <taxon>Sordariomycetes</taxon>
        <taxon>Sordariomycetidae</taxon>
        <taxon>Sordariales</taxon>
        <taxon>Chaetomiaceae</taxon>
        <taxon>Parathielavia</taxon>
    </lineage>
</organism>
<dbReference type="EMBL" id="MU863624">
    <property type="protein sequence ID" value="KAK4106728.1"/>
    <property type="molecule type" value="Genomic_DNA"/>
</dbReference>
<dbReference type="AlphaFoldDB" id="A0AAN6QAR2"/>
<evidence type="ECO:0000313" key="1">
    <source>
        <dbReference type="EMBL" id="KAK4106728.1"/>
    </source>
</evidence>
<keyword evidence="2" id="KW-1185">Reference proteome</keyword>
<reference evidence="1" key="2">
    <citation type="submission" date="2023-05" db="EMBL/GenBank/DDBJ databases">
        <authorList>
            <consortium name="Lawrence Berkeley National Laboratory"/>
            <person name="Steindorff A."/>
            <person name="Hensen N."/>
            <person name="Bonometti L."/>
            <person name="Westerberg I."/>
            <person name="Brannstrom I.O."/>
            <person name="Guillou S."/>
            <person name="Cros-Aarteil S."/>
            <person name="Calhoun S."/>
            <person name="Haridas S."/>
            <person name="Kuo A."/>
            <person name="Mondo S."/>
            <person name="Pangilinan J."/>
            <person name="Riley R."/>
            <person name="Labutti K."/>
            <person name="Andreopoulos B."/>
            <person name="Lipzen A."/>
            <person name="Chen C."/>
            <person name="Yanf M."/>
            <person name="Daum C."/>
            <person name="Ng V."/>
            <person name="Clum A."/>
            <person name="Ohm R."/>
            <person name="Martin F."/>
            <person name="Silar P."/>
            <person name="Natvig D."/>
            <person name="Lalanne C."/>
            <person name="Gautier V."/>
            <person name="Ament-Velasquez S.L."/>
            <person name="Kruys A."/>
            <person name="Hutchinson M.I."/>
            <person name="Powell A.J."/>
            <person name="Barry K."/>
            <person name="Miller A.N."/>
            <person name="Grigoriev I.V."/>
            <person name="Debuchy R."/>
            <person name="Gladieux P."/>
            <person name="Thoren M.H."/>
            <person name="Johannesson H."/>
        </authorList>
    </citation>
    <scope>NUCLEOTIDE SEQUENCE</scope>
    <source>
        <strain evidence="1">CBS 757.83</strain>
    </source>
</reference>
<accession>A0AAN6QAR2</accession>